<dbReference type="Proteomes" id="UP000307440">
    <property type="component" value="Unassembled WGS sequence"/>
</dbReference>
<feature type="region of interest" description="Disordered" evidence="1">
    <location>
        <begin position="856"/>
        <end position="884"/>
    </location>
</feature>
<gene>
    <name evidence="2" type="ORF">FA15DRAFT_661464</name>
</gene>
<feature type="compositionally biased region" description="Acidic residues" evidence="1">
    <location>
        <begin position="1308"/>
        <end position="1317"/>
    </location>
</feature>
<protein>
    <submittedName>
        <fullName evidence="2">Uncharacterized protein</fullName>
    </submittedName>
</protein>
<evidence type="ECO:0000313" key="2">
    <source>
        <dbReference type="EMBL" id="TFK17414.1"/>
    </source>
</evidence>
<dbReference type="OrthoDB" id="2687259at2759"/>
<organism evidence="2 3">
    <name type="scientific">Coprinopsis marcescibilis</name>
    <name type="common">Agaric fungus</name>
    <name type="synonym">Psathyrella marcescibilis</name>
    <dbReference type="NCBI Taxonomy" id="230819"/>
    <lineage>
        <taxon>Eukaryota</taxon>
        <taxon>Fungi</taxon>
        <taxon>Dikarya</taxon>
        <taxon>Basidiomycota</taxon>
        <taxon>Agaricomycotina</taxon>
        <taxon>Agaricomycetes</taxon>
        <taxon>Agaricomycetidae</taxon>
        <taxon>Agaricales</taxon>
        <taxon>Agaricineae</taxon>
        <taxon>Psathyrellaceae</taxon>
        <taxon>Coprinopsis</taxon>
    </lineage>
</organism>
<accession>A0A5C3KBW8</accession>
<reference evidence="2 3" key="1">
    <citation type="journal article" date="2019" name="Nat. Ecol. Evol.">
        <title>Megaphylogeny resolves global patterns of mushroom evolution.</title>
        <authorList>
            <person name="Varga T."/>
            <person name="Krizsan K."/>
            <person name="Foldi C."/>
            <person name="Dima B."/>
            <person name="Sanchez-Garcia M."/>
            <person name="Sanchez-Ramirez S."/>
            <person name="Szollosi G.J."/>
            <person name="Szarkandi J.G."/>
            <person name="Papp V."/>
            <person name="Albert L."/>
            <person name="Andreopoulos W."/>
            <person name="Angelini C."/>
            <person name="Antonin V."/>
            <person name="Barry K.W."/>
            <person name="Bougher N.L."/>
            <person name="Buchanan P."/>
            <person name="Buyck B."/>
            <person name="Bense V."/>
            <person name="Catcheside P."/>
            <person name="Chovatia M."/>
            <person name="Cooper J."/>
            <person name="Damon W."/>
            <person name="Desjardin D."/>
            <person name="Finy P."/>
            <person name="Geml J."/>
            <person name="Haridas S."/>
            <person name="Hughes K."/>
            <person name="Justo A."/>
            <person name="Karasinski D."/>
            <person name="Kautmanova I."/>
            <person name="Kiss B."/>
            <person name="Kocsube S."/>
            <person name="Kotiranta H."/>
            <person name="LaButti K.M."/>
            <person name="Lechner B.E."/>
            <person name="Liimatainen K."/>
            <person name="Lipzen A."/>
            <person name="Lukacs Z."/>
            <person name="Mihaltcheva S."/>
            <person name="Morgado L.N."/>
            <person name="Niskanen T."/>
            <person name="Noordeloos M.E."/>
            <person name="Ohm R.A."/>
            <person name="Ortiz-Santana B."/>
            <person name="Ovrebo C."/>
            <person name="Racz N."/>
            <person name="Riley R."/>
            <person name="Savchenko A."/>
            <person name="Shiryaev A."/>
            <person name="Soop K."/>
            <person name="Spirin V."/>
            <person name="Szebenyi C."/>
            <person name="Tomsovsky M."/>
            <person name="Tulloss R.E."/>
            <person name="Uehling J."/>
            <person name="Grigoriev I.V."/>
            <person name="Vagvolgyi C."/>
            <person name="Papp T."/>
            <person name="Martin F.M."/>
            <person name="Miettinen O."/>
            <person name="Hibbett D.S."/>
            <person name="Nagy L.G."/>
        </authorList>
    </citation>
    <scope>NUCLEOTIDE SEQUENCE [LARGE SCALE GENOMIC DNA]</scope>
    <source>
        <strain evidence="2 3">CBS 121175</strain>
    </source>
</reference>
<dbReference type="InterPro" id="IPR041078">
    <property type="entry name" value="Plavaka"/>
</dbReference>
<sequence length="1326" mass="148365">MIDTLVSVFSTDSTDELAVGTLGVLVTGGIALGSQCSRKSHVLKTLEVLRTQIMYSWQNICPSPNFELQWRVEGMLRTSTMPSAAFSLDGEVTVMALSVCPTPRRLPNPKTFNWLLELGKVILSCSSRLNALYGSEGHYLRVCGVANALKMDRNVSRLEASSEQQLGRYVQPQTTAPLSRASARNVQDKSNSIVHKGPRLAVLAVAGEHSEGSGTPGLSQVSKEVDNQPIALRKSGRARRLPARYVDNGTNDIEDGEDQALPERLAPMEPTLVNHAIATDNVDRSEDTCTAQQPPEANGDSRTPLPSLKWWSSKRNKFRLWRRYLARNAPTQDPEQLVQPSDLDDAISASQESAVEAEAEDRAELMDKEPQSNNESSQKQEDKNGLVIKPLGPFPNASAFELANCYFKGCQDLSIMGFHDLLNVLRHPQFSLADAINPNWNNIISSFQHQEKPPQSSTDDGLDEWVDNAGWQTTPITIQVPFHKTMQGRGIEEKEVGTLHHRNILLVLAERVRSATDGPHFHYELYELHCDVEVLEGESNAAGVHVHGELYTSDAFVEAHRELQLSPPVEGCNLEQVIAALMFSSNSTNLTDFGPAKLWPCYMFFGNESKYCRSKPSLHLGEHIAYLDTWEILLGDNLVSAMKDGIVLMCHNGIERRFYPRIFTYSADYPEKVLIGLIKQNRSFPCPQCLVPKPELQNMGTPDDLEIRADNLCNNDQELKDTLAAALKDVASGYSVIGDVVNNRLKSRSTVPIKNAFHLRLEELDFSVFPCLVVDLLHKFEIGVWKNMFIHLLRLMHSLDCDMISELDKRNYSQIYIQCIGNEAQSCLRLRGSSPIETCQRVATYELPHEVQARLQREKGQRSTNKNAGPSSSIADSNIQQGPLASRRQKAFNLTTYKYHTLADYPSAIRSCGTTDSYTTDIGEKSHRNPKKWARMQCLKKRRMAEQVALTDPSETLQQELESPCFPGSTGPSRCQYFIGTSTRFYDLDLHFAPVEVAGSDPALANFLPKLKIHLLPRLLKVLAPGLYSPKDLTDLGAWINIVLDINRIYHHQILQLKYTTYDVCREEDIIHMGTDKCDIMTLDKQSGKSTGLELYKYGCIIGIFSSNVMFVGTFKDSTHCYDTRLLKFLWVRWFQPISATPGPGLEHLDNLKFYPLRSDNAFGFLDPSEVIRAVHIIPRFASGPRTAPGDPLKKSGWIREEEDWNAYYVNRFVDRDMFMHLEKESEPSESDTATITWVAPPIGPSKKAPGAEGQDDDSTCFHPGSQAAGAQMAVHRRACHPAIDQAGRDRPDPSPARQTIVTMASFDDNDEPEEEEAVPRCIMEV</sequence>
<keyword evidence="3" id="KW-1185">Reference proteome</keyword>
<name>A0A5C3KBW8_COPMA</name>
<feature type="region of interest" description="Disordered" evidence="1">
    <location>
        <begin position="346"/>
        <end position="389"/>
    </location>
</feature>
<evidence type="ECO:0000313" key="3">
    <source>
        <dbReference type="Proteomes" id="UP000307440"/>
    </source>
</evidence>
<dbReference type="Pfam" id="PF18759">
    <property type="entry name" value="Plavaka"/>
    <property type="match status" value="2"/>
</dbReference>
<feature type="compositionally biased region" description="Polar residues" evidence="1">
    <location>
        <begin position="862"/>
        <end position="883"/>
    </location>
</feature>
<feature type="region of interest" description="Disordered" evidence="1">
    <location>
        <begin position="281"/>
        <end position="308"/>
    </location>
</feature>
<dbReference type="STRING" id="230819.A0A5C3KBW8"/>
<feature type="region of interest" description="Disordered" evidence="1">
    <location>
        <begin position="1304"/>
        <end position="1326"/>
    </location>
</feature>
<feature type="compositionally biased region" description="Basic and acidic residues" evidence="1">
    <location>
        <begin position="360"/>
        <end position="370"/>
    </location>
</feature>
<evidence type="ECO:0000256" key="1">
    <source>
        <dbReference type="SAM" id="MobiDB-lite"/>
    </source>
</evidence>
<dbReference type="EMBL" id="ML210514">
    <property type="protein sequence ID" value="TFK17414.1"/>
    <property type="molecule type" value="Genomic_DNA"/>
</dbReference>
<feature type="region of interest" description="Disordered" evidence="1">
    <location>
        <begin position="166"/>
        <end position="191"/>
    </location>
</feature>
<proteinExistence type="predicted"/>